<comment type="caution">
    <text evidence="3">The sequence shown here is derived from an EMBL/GenBank/DDBJ whole genome shotgun (WGS) entry which is preliminary data.</text>
</comment>
<dbReference type="InterPro" id="IPR017853">
    <property type="entry name" value="GH"/>
</dbReference>
<evidence type="ECO:0000313" key="3">
    <source>
        <dbReference type="EMBL" id="CAL1544220.1"/>
    </source>
</evidence>
<dbReference type="GO" id="GO:0006032">
    <property type="term" value="P:chitin catabolic process"/>
    <property type="evidence" value="ECO:0007669"/>
    <property type="project" value="TreeGrafter"/>
</dbReference>
<accession>A0AAV2IDT5</accession>
<sequence length="472" mass="54360">MFHSKILWIVATLLLSTSGKRSFPTCRRYICFIEPMAIIPKEPYVFHPHHVDPNLCTHMSLSSMRLAGNKLDIALWHAEKRLTNMYEQMKQFKRKKPKIQMMLTVGDNYPNSLKFSKMASTVSGRREFISSLIPFLREQGFDGVDIDWFFPGYFGGAKSDKETYAALIKEIATEFVQESSSDDRKRLLLSASAPRADWLVIMGYNVTEFASYVDFINILTSGYNLQVNTPIKHWSPLDSSDGGNIKESVKYWVDRGMPKVKINIAIVAFSHRVYTKSSSDIKFGKSVIKGEAKTEGRGRGYLTHYQNWLRKLLERVQAKREQKHIAKMQNWTMQRDTSPKPKRKFQKTYSAIRKSASDGVKTRGNLLKVKINAMTHTNLKIMQKQTCSVLKQGGKVYWDSFASAPYHIIDNYFLSFENKEGIKDKVRFIREHKFGGVVFRGPQEDDYLGLECGKGPYPLLRTIKQQCTIKMY</sequence>
<dbReference type="EMBL" id="CAXITT010000607">
    <property type="protein sequence ID" value="CAL1544220.1"/>
    <property type="molecule type" value="Genomic_DNA"/>
</dbReference>
<evidence type="ECO:0000259" key="2">
    <source>
        <dbReference type="PROSITE" id="PS51910"/>
    </source>
</evidence>
<dbReference type="InterPro" id="IPR001223">
    <property type="entry name" value="Glyco_hydro18_cat"/>
</dbReference>
<gene>
    <name evidence="3" type="ORF">GSLYS_00017733001</name>
</gene>
<dbReference type="InterPro" id="IPR029070">
    <property type="entry name" value="Chitinase_insertion_sf"/>
</dbReference>
<dbReference type="PANTHER" id="PTHR11177:SF317">
    <property type="entry name" value="CHITINASE 12-RELATED"/>
    <property type="match status" value="1"/>
</dbReference>
<dbReference type="Proteomes" id="UP001497497">
    <property type="component" value="Unassembled WGS sequence"/>
</dbReference>
<dbReference type="Gene3D" id="3.20.20.80">
    <property type="entry name" value="Glycosidases"/>
    <property type="match status" value="2"/>
</dbReference>
<dbReference type="SUPFAM" id="SSF51445">
    <property type="entry name" value="(Trans)glycosidases"/>
    <property type="match status" value="1"/>
</dbReference>
<dbReference type="GO" id="GO:0004568">
    <property type="term" value="F:chitinase activity"/>
    <property type="evidence" value="ECO:0007669"/>
    <property type="project" value="TreeGrafter"/>
</dbReference>
<evidence type="ECO:0000256" key="1">
    <source>
        <dbReference type="SAM" id="SignalP"/>
    </source>
</evidence>
<dbReference type="GO" id="GO:0005576">
    <property type="term" value="C:extracellular region"/>
    <property type="evidence" value="ECO:0007669"/>
    <property type="project" value="TreeGrafter"/>
</dbReference>
<dbReference type="InterPro" id="IPR050314">
    <property type="entry name" value="Glycosyl_Hydrlase_18"/>
</dbReference>
<reference evidence="3 4" key="1">
    <citation type="submission" date="2024-04" db="EMBL/GenBank/DDBJ databases">
        <authorList>
            <consortium name="Genoscope - CEA"/>
            <person name="William W."/>
        </authorList>
    </citation>
    <scope>NUCLEOTIDE SEQUENCE [LARGE SCALE GENOMIC DNA]</scope>
</reference>
<dbReference type="GO" id="GO:0005975">
    <property type="term" value="P:carbohydrate metabolic process"/>
    <property type="evidence" value="ECO:0007669"/>
    <property type="project" value="InterPro"/>
</dbReference>
<dbReference type="Pfam" id="PF00704">
    <property type="entry name" value="Glyco_hydro_18"/>
    <property type="match status" value="1"/>
</dbReference>
<dbReference type="InterPro" id="IPR011583">
    <property type="entry name" value="Chitinase_II/V-like_cat"/>
</dbReference>
<feature type="signal peptide" evidence="1">
    <location>
        <begin position="1"/>
        <end position="22"/>
    </location>
</feature>
<keyword evidence="1" id="KW-0732">Signal</keyword>
<name>A0AAV2IDT5_LYMST</name>
<dbReference type="AlphaFoldDB" id="A0AAV2IDT5"/>
<proteinExistence type="predicted"/>
<dbReference type="Gene3D" id="3.10.50.10">
    <property type="match status" value="2"/>
</dbReference>
<protein>
    <recommendedName>
        <fullName evidence="2">GH18 domain-containing protein</fullName>
    </recommendedName>
</protein>
<dbReference type="PANTHER" id="PTHR11177">
    <property type="entry name" value="CHITINASE"/>
    <property type="match status" value="1"/>
</dbReference>
<organism evidence="3 4">
    <name type="scientific">Lymnaea stagnalis</name>
    <name type="common">Great pond snail</name>
    <name type="synonym">Helix stagnalis</name>
    <dbReference type="NCBI Taxonomy" id="6523"/>
    <lineage>
        <taxon>Eukaryota</taxon>
        <taxon>Metazoa</taxon>
        <taxon>Spiralia</taxon>
        <taxon>Lophotrochozoa</taxon>
        <taxon>Mollusca</taxon>
        <taxon>Gastropoda</taxon>
        <taxon>Heterobranchia</taxon>
        <taxon>Euthyneura</taxon>
        <taxon>Panpulmonata</taxon>
        <taxon>Hygrophila</taxon>
        <taxon>Lymnaeoidea</taxon>
        <taxon>Lymnaeidae</taxon>
        <taxon>Lymnaea</taxon>
    </lineage>
</organism>
<dbReference type="GO" id="GO:0008061">
    <property type="term" value="F:chitin binding"/>
    <property type="evidence" value="ECO:0007669"/>
    <property type="project" value="InterPro"/>
</dbReference>
<feature type="domain" description="GH18" evidence="2">
    <location>
        <begin position="27"/>
        <end position="470"/>
    </location>
</feature>
<keyword evidence="4" id="KW-1185">Reference proteome</keyword>
<dbReference type="SMART" id="SM00636">
    <property type="entry name" value="Glyco_18"/>
    <property type="match status" value="1"/>
</dbReference>
<dbReference type="PROSITE" id="PS51910">
    <property type="entry name" value="GH18_2"/>
    <property type="match status" value="1"/>
</dbReference>
<evidence type="ECO:0000313" key="4">
    <source>
        <dbReference type="Proteomes" id="UP001497497"/>
    </source>
</evidence>
<feature type="chain" id="PRO_5043438652" description="GH18 domain-containing protein" evidence="1">
    <location>
        <begin position="23"/>
        <end position="472"/>
    </location>
</feature>